<dbReference type="Proteomes" id="UP000520592">
    <property type="component" value="Unassembled WGS sequence"/>
</dbReference>
<dbReference type="AlphaFoldDB" id="A0A7Y8CJF2"/>
<gene>
    <name evidence="1" type="ORF">HX876_11290</name>
</gene>
<evidence type="ECO:0000313" key="1">
    <source>
        <dbReference type="EMBL" id="NWC32977.1"/>
    </source>
</evidence>
<name>A0A7Y8CJF2_9PSED</name>
<organism evidence="1 2">
    <name type="scientific">Pseudomonas gingeri</name>
    <dbReference type="NCBI Taxonomy" id="117681"/>
    <lineage>
        <taxon>Bacteria</taxon>
        <taxon>Pseudomonadati</taxon>
        <taxon>Pseudomonadota</taxon>
        <taxon>Gammaproteobacteria</taxon>
        <taxon>Pseudomonadales</taxon>
        <taxon>Pseudomonadaceae</taxon>
        <taxon>Pseudomonas</taxon>
    </lineage>
</organism>
<sequence>MIFAKYFLMLDMVVSLDDQPRYMLMAWNAEVAEPAIRPGAFHVQNSSMLGELEGISIVDNVLFLEGYFGDMAIEVTTVLVERLT</sequence>
<evidence type="ECO:0000313" key="2">
    <source>
        <dbReference type="Proteomes" id="UP000520592"/>
    </source>
</evidence>
<reference evidence="1 2" key="1">
    <citation type="submission" date="2020-04" db="EMBL/GenBank/DDBJ databases">
        <title>Molecular characterization of pseudomonads from Agaricus bisporus reveal novel blotch 2 pathogens in Western Europe.</title>
        <authorList>
            <person name="Taparia T."/>
            <person name="Krijger M."/>
            <person name="Haynes E."/>
            <person name="Elpinstone J.G."/>
            <person name="Noble R."/>
            <person name="Van Der Wolf J."/>
        </authorList>
    </citation>
    <scope>NUCLEOTIDE SEQUENCE [LARGE SCALE GENOMIC DNA]</scope>
    <source>
        <strain evidence="1 2">IPO3737</strain>
    </source>
</reference>
<protein>
    <submittedName>
        <fullName evidence="1">Uncharacterized protein</fullName>
    </submittedName>
</protein>
<comment type="caution">
    <text evidence="1">The sequence shown here is derived from an EMBL/GenBank/DDBJ whole genome shotgun (WGS) entry which is preliminary data.</text>
</comment>
<dbReference type="EMBL" id="JACAQD010000011">
    <property type="protein sequence ID" value="NWC32977.1"/>
    <property type="molecule type" value="Genomic_DNA"/>
</dbReference>
<proteinExistence type="predicted"/>
<accession>A0A7Y8CJF2</accession>